<dbReference type="RefSeq" id="WP_271632336.1">
    <property type="nucleotide sequence ID" value="NZ_CP094970.1"/>
</dbReference>
<proteinExistence type="predicted"/>
<dbReference type="Pfam" id="PF14534">
    <property type="entry name" value="DUF4440"/>
    <property type="match status" value="1"/>
</dbReference>
<accession>A0AA46YJN6</accession>
<dbReference type="InterPro" id="IPR027843">
    <property type="entry name" value="DUF4440"/>
</dbReference>
<dbReference type="KEGG" id="sgrg:L0C25_14230"/>
<keyword evidence="4" id="KW-1185">Reference proteome</keyword>
<reference evidence="3" key="1">
    <citation type="submission" date="2022-01" db="EMBL/GenBank/DDBJ databases">
        <title>Nocardioidaceae gen. sp. A5X3R13.</title>
        <authorList>
            <person name="Lopez Marin M.A."/>
            <person name="Uhlik O."/>
        </authorList>
    </citation>
    <scope>NUCLEOTIDE SEQUENCE</scope>
    <source>
        <strain evidence="3">A5X3R13</strain>
    </source>
</reference>
<dbReference type="Gene3D" id="1.25.40.10">
    <property type="entry name" value="Tetratricopeptide repeat domain"/>
    <property type="match status" value="1"/>
</dbReference>
<dbReference type="AlphaFoldDB" id="A0AA46YJN6"/>
<evidence type="ECO:0000259" key="1">
    <source>
        <dbReference type="Pfam" id="PF12688"/>
    </source>
</evidence>
<protein>
    <submittedName>
        <fullName evidence="3">Tetratricopeptide repeat protein</fullName>
    </submittedName>
</protein>
<dbReference type="SUPFAM" id="SSF48452">
    <property type="entry name" value="TPR-like"/>
    <property type="match status" value="1"/>
</dbReference>
<dbReference type="Gene3D" id="3.10.450.50">
    <property type="match status" value="1"/>
</dbReference>
<name>A0AA46YJN6_9ACTN</name>
<feature type="domain" description="Tetratrico peptide repeat group 5" evidence="1">
    <location>
        <begin position="162"/>
        <end position="277"/>
    </location>
</feature>
<dbReference type="InterPro" id="IPR032710">
    <property type="entry name" value="NTF2-like_dom_sf"/>
</dbReference>
<dbReference type="Proteomes" id="UP001164390">
    <property type="component" value="Chromosome"/>
</dbReference>
<dbReference type="InterPro" id="IPR011990">
    <property type="entry name" value="TPR-like_helical_dom_sf"/>
</dbReference>
<dbReference type="SUPFAM" id="SSF54427">
    <property type="entry name" value="NTF2-like"/>
    <property type="match status" value="1"/>
</dbReference>
<evidence type="ECO:0000313" key="4">
    <source>
        <dbReference type="Proteomes" id="UP001164390"/>
    </source>
</evidence>
<dbReference type="EMBL" id="CP094970">
    <property type="protein sequence ID" value="UYM03701.1"/>
    <property type="molecule type" value="Genomic_DNA"/>
</dbReference>
<sequence length="278" mass="29900">MTERMPNTLDAAIDAERLLLDPAVRADRVAVEALLHPDFTEIGASGRSWSRAEIIEELAGDTDDAPAASTSDFAATWIADDTVLVTYASSGTRDARRSSIWQRVAGAWQVRFHQGTPAALPHNADDEWDERVAAVWTTAGGVDEDTVGERIAALVAERPDEPRAAFELASAHDFCGDEATAIGLYERALRGELDDARRQQAVIQLASSLRIVGRASEAVAVLESHTFDATYAPAAQGFSALAQRDAGHPTEAVRTAVRALATTRPAYANALETYADER</sequence>
<evidence type="ECO:0000313" key="3">
    <source>
        <dbReference type="EMBL" id="UYM03701.1"/>
    </source>
</evidence>
<organism evidence="3 4">
    <name type="scientific">Solicola gregarius</name>
    <dbReference type="NCBI Taxonomy" id="2908642"/>
    <lineage>
        <taxon>Bacteria</taxon>
        <taxon>Bacillati</taxon>
        <taxon>Actinomycetota</taxon>
        <taxon>Actinomycetes</taxon>
        <taxon>Propionibacteriales</taxon>
        <taxon>Nocardioidaceae</taxon>
        <taxon>Solicola</taxon>
    </lineage>
</organism>
<dbReference type="Pfam" id="PF12688">
    <property type="entry name" value="TPR_5"/>
    <property type="match status" value="1"/>
</dbReference>
<feature type="domain" description="DUF4440" evidence="2">
    <location>
        <begin position="15"/>
        <end position="110"/>
    </location>
</feature>
<gene>
    <name evidence="3" type="ORF">L0C25_14230</name>
</gene>
<evidence type="ECO:0000259" key="2">
    <source>
        <dbReference type="Pfam" id="PF14534"/>
    </source>
</evidence>
<dbReference type="InterPro" id="IPR041656">
    <property type="entry name" value="TPR_5"/>
</dbReference>